<dbReference type="InterPro" id="IPR035976">
    <property type="entry name" value="Sushi/SCR/CCP_sf"/>
</dbReference>
<sequence length="307" mass="34836">YGCHRSNVTRGIRYTKNHSLGKCPALQLLPRNAERILYEPGDRHDPLYRPSDQQLREGFEEGYFATIVCQENYELVPNRPRKCLGDIWSHILIQICSSRGCSLQIVSQVCQPVRCYHPVPCNYSSISPSKQSYQAGETITYDCAGALKAFPSDSRTCQIDGYWSGPDPICVNDDEFQRRTDMKCHKLEAPLFGAIIGPSDRNEVGDAIEFDCDKTYTLLGSHRRVCLDGTLEWSGEQPECVPGLNIDLPTGTNLTDLDRVIPDVEDCRFFYYYTKDGDLFHKICPANLFFNPTLKLCDYQDRSGCEN</sequence>
<dbReference type="PROSITE" id="PS50923">
    <property type="entry name" value="SUSHI"/>
    <property type="match status" value="2"/>
</dbReference>
<dbReference type="Pfam" id="PF00084">
    <property type="entry name" value="Sushi"/>
    <property type="match status" value="2"/>
</dbReference>
<dbReference type="InterPro" id="IPR002557">
    <property type="entry name" value="Chitin-bd_dom"/>
</dbReference>
<gene>
    <name evidence="7" type="ORF">OFUS_LOCUS22197</name>
</gene>
<evidence type="ECO:0000313" key="7">
    <source>
        <dbReference type="EMBL" id="CAH1798000.1"/>
    </source>
</evidence>
<dbReference type="Proteomes" id="UP000749559">
    <property type="component" value="Unassembled WGS sequence"/>
</dbReference>
<dbReference type="SMART" id="SM00494">
    <property type="entry name" value="ChtBD2"/>
    <property type="match status" value="1"/>
</dbReference>
<evidence type="ECO:0000256" key="1">
    <source>
        <dbReference type="ARBA" id="ARBA00022729"/>
    </source>
</evidence>
<keyword evidence="8" id="KW-1185">Reference proteome</keyword>
<dbReference type="CDD" id="cd00033">
    <property type="entry name" value="CCP"/>
    <property type="match status" value="2"/>
</dbReference>
<keyword evidence="1" id="KW-0732">Signal</keyword>
<keyword evidence="3 4" id="KW-1015">Disulfide bond</keyword>
<dbReference type="InterPro" id="IPR036508">
    <property type="entry name" value="Chitin-bd_dom_sf"/>
</dbReference>
<feature type="domain" description="Sushi" evidence="5">
    <location>
        <begin position="182"/>
        <end position="242"/>
    </location>
</feature>
<proteinExistence type="predicted"/>
<evidence type="ECO:0000313" key="8">
    <source>
        <dbReference type="Proteomes" id="UP000749559"/>
    </source>
</evidence>
<dbReference type="GO" id="GO:0008061">
    <property type="term" value="F:chitin binding"/>
    <property type="evidence" value="ECO:0007669"/>
    <property type="project" value="InterPro"/>
</dbReference>
<evidence type="ECO:0000256" key="3">
    <source>
        <dbReference type="ARBA" id="ARBA00023157"/>
    </source>
</evidence>
<dbReference type="SUPFAM" id="SSF57625">
    <property type="entry name" value="Invertebrate chitin-binding proteins"/>
    <property type="match status" value="1"/>
</dbReference>
<accession>A0A8S4PXH6</accession>
<comment type="caution">
    <text evidence="4">Lacks conserved residue(s) required for the propagation of feature annotation.</text>
</comment>
<dbReference type="SUPFAM" id="SSF57535">
    <property type="entry name" value="Complement control module/SCR domain"/>
    <property type="match status" value="2"/>
</dbReference>
<dbReference type="PANTHER" id="PTHR45656:SF4">
    <property type="entry name" value="PROTEIN CBR-CLEC-78"/>
    <property type="match status" value="1"/>
</dbReference>
<keyword evidence="4" id="KW-0768">Sushi</keyword>
<dbReference type="PANTHER" id="PTHR45656">
    <property type="entry name" value="PROTEIN CBR-CLEC-78"/>
    <property type="match status" value="1"/>
</dbReference>
<reference evidence="7" key="1">
    <citation type="submission" date="2022-03" db="EMBL/GenBank/DDBJ databases">
        <authorList>
            <person name="Martin C."/>
        </authorList>
    </citation>
    <scope>NUCLEOTIDE SEQUENCE</scope>
</reference>
<evidence type="ECO:0000259" key="5">
    <source>
        <dbReference type="PROSITE" id="PS50923"/>
    </source>
</evidence>
<feature type="domain" description="Sushi" evidence="5">
    <location>
        <begin position="113"/>
        <end position="172"/>
    </location>
</feature>
<feature type="domain" description="Chitin-binding type-2" evidence="6">
    <location>
        <begin position="237"/>
        <end position="307"/>
    </location>
</feature>
<name>A0A8S4PXH6_OWEFU</name>
<evidence type="ECO:0000256" key="4">
    <source>
        <dbReference type="PROSITE-ProRule" id="PRU00302"/>
    </source>
</evidence>
<dbReference type="Gene3D" id="2.10.70.10">
    <property type="entry name" value="Complement Module, domain 1"/>
    <property type="match status" value="2"/>
</dbReference>
<keyword evidence="2" id="KW-0677">Repeat</keyword>
<dbReference type="EMBL" id="CAIIXF020000010">
    <property type="protein sequence ID" value="CAH1798000.1"/>
    <property type="molecule type" value="Genomic_DNA"/>
</dbReference>
<dbReference type="Pfam" id="PF01607">
    <property type="entry name" value="CBM_14"/>
    <property type="match status" value="1"/>
</dbReference>
<feature type="disulfide bond" evidence="4">
    <location>
        <begin position="143"/>
        <end position="170"/>
    </location>
</feature>
<comment type="caution">
    <text evidence="7">The sequence shown here is derived from an EMBL/GenBank/DDBJ whole genome shotgun (WGS) entry which is preliminary data.</text>
</comment>
<dbReference type="SMART" id="SM00032">
    <property type="entry name" value="CCP"/>
    <property type="match status" value="3"/>
</dbReference>
<dbReference type="Gene3D" id="2.170.140.10">
    <property type="entry name" value="Chitin binding domain"/>
    <property type="match status" value="1"/>
</dbReference>
<evidence type="ECO:0000256" key="2">
    <source>
        <dbReference type="ARBA" id="ARBA00022737"/>
    </source>
</evidence>
<dbReference type="PROSITE" id="PS50940">
    <property type="entry name" value="CHIT_BIND_II"/>
    <property type="match status" value="1"/>
</dbReference>
<dbReference type="InterPro" id="IPR051277">
    <property type="entry name" value="SEZ6_CSMD_C4BPB_Regulators"/>
</dbReference>
<evidence type="ECO:0000259" key="6">
    <source>
        <dbReference type="PROSITE" id="PS50940"/>
    </source>
</evidence>
<dbReference type="GO" id="GO:0005576">
    <property type="term" value="C:extracellular region"/>
    <property type="evidence" value="ECO:0007669"/>
    <property type="project" value="InterPro"/>
</dbReference>
<dbReference type="AlphaFoldDB" id="A0A8S4PXH6"/>
<protein>
    <submittedName>
        <fullName evidence="7">Uncharacterized protein</fullName>
    </submittedName>
</protein>
<feature type="non-terminal residue" evidence="7">
    <location>
        <position position="307"/>
    </location>
</feature>
<dbReference type="InterPro" id="IPR000436">
    <property type="entry name" value="Sushi_SCR_CCP_dom"/>
</dbReference>
<organism evidence="7 8">
    <name type="scientific">Owenia fusiformis</name>
    <name type="common">Polychaete worm</name>
    <dbReference type="NCBI Taxonomy" id="6347"/>
    <lineage>
        <taxon>Eukaryota</taxon>
        <taxon>Metazoa</taxon>
        <taxon>Spiralia</taxon>
        <taxon>Lophotrochozoa</taxon>
        <taxon>Annelida</taxon>
        <taxon>Polychaeta</taxon>
        <taxon>Sedentaria</taxon>
        <taxon>Canalipalpata</taxon>
        <taxon>Sabellida</taxon>
        <taxon>Oweniida</taxon>
        <taxon>Oweniidae</taxon>
        <taxon>Owenia</taxon>
    </lineage>
</organism>
<dbReference type="OrthoDB" id="6020543at2759"/>